<name>A0A6H1ZCY4_9ZZZZ</name>
<gene>
    <name evidence="1" type="ORF">TM448A00204_0064</name>
    <name evidence="2" type="ORF">TM448B00128_0014</name>
</gene>
<dbReference type="EMBL" id="MT143988">
    <property type="protein sequence ID" value="QJA45319.1"/>
    <property type="molecule type" value="Genomic_DNA"/>
</dbReference>
<evidence type="ECO:0000313" key="1">
    <source>
        <dbReference type="EMBL" id="QJA45319.1"/>
    </source>
</evidence>
<dbReference type="EMBL" id="MT144590">
    <property type="protein sequence ID" value="QJH93639.1"/>
    <property type="molecule type" value="Genomic_DNA"/>
</dbReference>
<protein>
    <submittedName>
        <fullName evidence="1">Uncharacterized protein</fullName>
    </submittedName>
</protein>
<sequence>MENKLFTNNITLAELRDLRERMTRYRNKKNSICVTLDIFFYDHDQHTEERIIIWDSIVPKHFYFTTLREAQKFVENLEEGEK</sequence>
<dbReference type="AlphaFoldDB" id="A0A6H1ZCY4"/>
<reference evidence="1" key="1">
    <citation type="submission" date="2020-03" db="EMBL/GenBank/DDBJ databases">
        <title>The deep terrestrial virosphere.</title>
        <authorList>
            <person name="Holmfeldt K."/>
            <person name="Nilsson E."/>
            <person name="Simone D."/>
            <person name="Lopez-Fernandez M."/>
            <person name="Wu X."/>
            <person name="de Brujin I."/>
            <person name="Lundin D."/>
            <person name="Andersson A."/>
            <person name="Bertilsson S."/>
            <person name="Dopson M."/>
        </authorList>
    </citation>
    <scope>NUCLEOTIDE SEQUENCE</scope>
    <source>
        <strain evidence="1">TM448A00204</strain>
        <strain evidence="2">TM448B00128</strain>
    </source>
</reference>
<evidence type="ECO:0000313" key="2">
    <source>
        <dbReference type="EMBL" id="QJH93639.1"/>
    </source>
</evidence>
<organism evidence="1">
    <name type="scientific">viral metagenome</name>
    <dbReference type="NCBI Taxonomy" id="1070528"/>
    <lineage>
        <taxon>unclassified sequences</taxon>
        <taxon>metagenomes</taxon>
        <taxon>organismal metagenomes</taxon>
    </lineage>
</organism>
<accession>A0A6H1ZCY4</accession>
<proteinExistence type="predicted"/>